<sequence length="65" mass="6768">MARRPGRLGSGVETKAGSSFFALFDDIATLLDDISVMSKVAVKKTASVLTDDLAASAECGFHGHP</sequence>
<protein>
    <submittedName>
        <fullName evidence="1">DUF808 family protein</fullName>
    </submittedName>
</protein>
<dbReference type="Pfam" id="PF05661">
    <property type="entry name" value="DUF808"/>
    <property type="match status" value="1"/>
</dbReference>
<reference evidence="1 2" key="1">
    <citation type="submission" date="2020-04" db="EMBL/GenBank/DDBJ databases">
        <title>Molecular characterization of pseudomonads from Agaricus bisporus reveal novel blotch 2 pathogens in Western Europe.</title>
        <authorList>
            <person name="Taparia T."/>
            <person name="Krijger M."/>
            <person name="Haynes E."/>
            <person name="Elpinstone J.G."/>
            <person name="Noble R."/>
            <person name="Van Der Wolf J."/>
        </authorList>
    </citation>
    <scope>NUCLEOTIDE SEQUENCE [LARGE SCALE GENOMIC DNA]</scope>
    <source>
        <strain evidence="1 2">F1001</strain>
    </source>
</reference>
<accession>A0A7Y8BL76</accession>
<feature type="non-terminal residue" evidence="1">
    <location>
        <position position="65"/>
    </location>
</feature>
<dbReference type="InterPro" id="IPR008526">
    <property type="entry name" value="YedI"/>
</dbReference>
<dbReference type="PANTHER" id="PTHR30503">
    <property type="entry name" value="INNER MEMBRANE PROTEIN YEDI"/>
    <property type="match status" value="1"/>
</dbReference>
<comment type="caution">
    <text evidence="1">The sequence shown here is derived from an EMBL/GenBank/DDBJ whole genome shotgun (WGS) entry which is preliminary data.</text>
</comment>
<dbReference type="GO" id="GO:0005886">
    <property type="term" value="C:plasma membrane"/>
    <property type="evidence" value="ECO:0007669"/>
    <property type="project" value="TreeGrafter"/>
</dbReference>
<organism evidence="1 2">
    <name type="scientific">Pseudomonas gingeri</name>
    <dbReference type="NCBI Taxonomy" id="117681"/>
    <lineage>
        <taxon>Bacteria</taxon>
        <taxon>Pseudomonadati</taxon>
        <taxon>Pseudomonadota</taxon>
        <taxon>Gammaproteobacteria</taxon>
        <taxon>Pseudomonadales</taxon>
        <taxon>Pseudomonadaceae</taxon>
        <taxon>Pseudomonas</taxon>
    </lineage>
</organism>
<dbReference type="EMBL" id="JACAPU010000016">
    <property type="protein sequence ID" value="NWB47850.1"/>
    <property type="molecule type" value="Genomic_DNA"/>
</dbReference>
<proteinExistence type="predicted"/>
<dbReference type="RefSeq" id="WP_177144430.1">
    <property type="nucleotide sequence ID" value="NZ_JACAPU010000016.1"/>
</dbReference>
<dbReference type="PANTHER" id="PTHR30503:SF3">
    <property type="entry name" value="INNER MEMBRANE PROTEIN YEDI"/>
    <property type="match status" value="1"/>
</dbReference>
<evidence type="ECO:0000313" key="2">
    <source>
        <dbReference type="Proteomes" id="UP000582981"/>
    </source>
</evidence>
<evidence type="ECO:0000313" key="1">
    <source>
        <dbReference type="EMBL" id="NWB47850.1"/>
    </source>
</evidence>
<gene>
    <name evidence="1" type="ORF">HX829_15275</name>
</gene>
<name>A0A7Y8BL76_9PSED</name>
<dbReference type="AlphaFoldDB" id="A0A7Y8BL76"/>
<dbReference type="Proteomes" id="UP000582981">
    <property type="component" value="Unassembled WGS sequence"/>
</dbReference>